<keyword evidence="3" id="KW-1185">Reference proteome</keyword>
<reference evidence="2 3" key="1">
    <citation type="submission" date="2017-05" db="EMBL/GenBank/DDBJ databases">
        <title>Draft genome sequence of Elsinoe australis.</title>
        <authorList>
            <person name="Cheng Q."/>
        </authorList>
    </citation>
    <scope>NUCLEOTIDE SEQUENCE [LARGE SCALE GENOMIC DNA]</scope>
    <source>
        <strain evidence="2 3">NL1</strain>
    </source>
</reference>
<dbReference type="PANTHER" id="PTHR17630:SF105">
    <property type="entry name" value="DIENELACTONE HYDROLASE FAMILY PROTEIN (AFU_ORTHOLOGUE AFUA_4G08790)"/>
    <property type="match status" value="1"/>
</dbReference>
<gene>
    <name evidence="2" type="ORF">B9Z65_5822</name>
</gene>
<evidence type="ECO:0000313" key="3">
    <source>
        <dbReference type="Proteomes" id="UP000243723"/>
    </source>
</evidence>
<dbReference type="InterPro" id="IPR029058">
    <property type="entry name" value="AB_hydrolase_fold"/>
</dbReference>
<dbReference type="Gene3D" id="3.40.50.1820">
    <property type="entry name" value="alpha/beta hydrolase"/>
    <property type="match status" value="1"/>
</dbReference>
<evidence type="ECO:0000259" key="1">
    <source>
        <dbReference type="Pfam" id="PF01738"/>
    </source>
</evidence>
<evidence type="ECO:0000313" key="2">
    <source>
        <dbReference type="EMBL" id="PSK36007.1"/>
    </source>
</evidence>
<name>A0A2P7YJ92_9PEZI</name>
<accession>A0A2P7YJ92</accession>
<proteinExistence type="predicted"/>
<comment type="caution">
    <text evidence="2">The sequence shown here is derived from an EMBL/GenBank/DDBJ whole genome shotgun (WGS) entry which is preliminary data.</text>
</comment>
<dbReference type="SUPFAM" id="SSF53474">
    <property type="entry name" value="alpha/beta-Hydrolases"/>
    <property type="match status" value="1"/>
</dbReference>
<dbReference type="Pfam" id="PF01738">
    <property type="entry name" value="DLH"/>
    <property type="match status" value="1"/>
</dbReference>
<dbReference type="EMBL" id="NHZQ01000422">
    <property type="protein sequence ID" value="PSK36007.1"/>
    <property type="molecule type" value="Genomic_DNA"/>
</dbReference>
<dbReference type="InterPro" id="IPR002925">
    <property type="entry name" value="Dienelactn_hydro"/>
</dbReference>
<organism evidence="2 3">
    <name type="scientific">Elsinoe australis</name>
    <dbReference type="NCBI Taxonomy" id="40998"/>
    <lineage>
        <taxon>Eukaryota</taxon>
        <taxon>Fungi</taxon>
        <taxon>Dikarya</taxon>
        <taxon>Ascomycota</taxon>
        <taxon>Pezizomycotina</taxon>
        <taxon>Dothideomycetes</taxon>
        <taxon>Dothideomycetidae</taxon>
        <taxon>Myriangiales</taxon>
        <taxon>Elsinoaceae</taxon>
        <taxon>Elsinoe</taxon>
    </lineage>
</organism>
<dbReference type="AlphaFoldDB" id="A0A2P7YJ92"/>
<dbReference type="GO" id="GO:0016787">
    <property type="term" value="F:hydrolase activity"/>
    <property type="evidence" value="ECO:0007669"/>
    <property type="project" value="InterPro"/>
</dbReference>
<dbReference type="PANTHER" id="PTHR17630">
    <property type="entry name" value="DIENELACTONE HYDROLASE"/>
    <property type="match status" value="1"/>
</dbReference>
<protein>
    <submittedName>
        <fullName evidence="2">Protein AIM2</fullName>
    </submittedName>
</protein>
<dbReference type="STRING" id="40998.A0A2P7YJ92"/>
<dbReference type="Proteomes" id="UP000243723">
    <property type="component" value="Unassembled WGS sequence"/>
</dbReference>
<sequence length="369" mass="40250">MSTGLPRQCCATGSLHTGTPTGTVSKLHGFDAYIARPPQDTKPRGSVVIIPDIFGWTLPNTRILADEYAKKGPFNVYLPNFMNGNAAGFTALLSKAYHFLRLLYHGVPFLIRNRASAVLPGITSFFKTLRENEDASLPIGAAGFCWGGMPVVKLCQDGTKASNGMSLVDVGFIAHPSFMKMPDDVEAVVKPLSCAGAGNDGKVMLKQGDQIKEVLERKNKEAEEREGGRGVRHEYVWYEKADHGFAVRTNENDTEAAEKGKMAEAQAVGWFQRWFVDCFGVRGLEEVIKIICQGNGDQDPPENQMRAGLCAGPGTTQVVGEETEVEGSDDVDCGERAAVSPPEEKPLLFDSGLSSWFLPYFFTALRLFT</sequence>
<dbReference type="OrthoDB" id="17560at2759"/>
<feature type="domain" description="Dienelactone hydrolase" evidence="1">
    <location>
        <begin position="30"/>
        <end position="273"/>
    </location>
</feature>